<dbReference type="Pfam" id="PF01883">
    <property type="entry name" value="FeS_assembly_P"/>
    <property type="match status" value="1"/>
</dbReference>
<sequence length="104" mass="11770">MYLSLFKTKYSLSLAEKVREKLRNFRDPVTGLSIVESQAMLSVKELDEGIIQIEFTPSSPYNPMAFSYAMALKAISLKVEGVKKVAVICKNHVMADRINEEVNR</sequence>
<proteinExistence type="predicted"/>
<evidence type="ECO:0000313" key="2">
    <source>
        <dbReference type="EMBL" id="PUA32921.1"/>
    </source>
</evidence>
<dbReference type="Proteomes" id="UP000244066">
    <property type="component" value="Unassembled WGS sequence"/>
</dbReference>
<evidence type="ECO:0000313" key="3">
    <source>
        <dbReference type="Proteomes" id="UP000244066"/>
    </source>
</evidence>
<dbReference type="Gene3D" id="3.30.300.130">
    <property type="entry name" value="Fe-S cluster assembly (FSCA)"/>
    <property type="match status" value="1"/>
</dbReference>
<dbReference type="EMBL" id="NDWU01000006">
    <property type="protein sequence ID" value="PUA32921.1"/>
    <property type="molecule type" value="Genomic_DNA"/>
</dbReference>
<protein>
    <recommendedName>
        <fullName evidence="1">MIP18 family-like domain-containing protein</fullName>
    </recommendedName>
</protein>
<dbReference type="AlphaFoldDB" id="A0A2R7Y5V4"/>
<dbReference type="SUPFAM" id="SSF117916">
    <property type="entry name" value="Fe-S cluster assembly (FSCA) domain-like"/>
    <property type="match status" value="1"/>
</dbReference>
<comment type="caution">
    <text evidence="2">The sequence shown here is derived from an EMBL/GenBank/DDBJ whole genome shotgun (WGS) entry which is preliminary data.</text>
</comment>
<organism evidence="2 3">
    <name type="scientific">Candidatus Terraquivivens tikiterensis</name>
    <dbReference type="NCBI Taxonomy" id="1980982"/>
    <lineage>
        <taxon>Archaea</taxon>
        <taxon>Nitrososphaerota</taxon>
        <taxon>Candidatus Wolframiiraptoraceae</taxon>
        <taxon>Candidatus Terraquivivens</taxon>
    </lineage>
</organism>
<gene>
    <name evidence="2" type="ORF">B9J98_03265</name>
</gene>
<dbReference type="InterPro" id="IPR002744">
    <property type="entry name" value="MIP18-like"/>
</dbReference>
<name>A0A2R7Y5V4_9ARCH</name>
<evidence type="ECO:0000259" key="1">
    <source>
        <dbReference type="Pfam" id="PF01883"/>
    </source>
</evidence>
<dbReference type="InterPro" id="IPR034904">
    <property type="entry name" value="FSCA_dom_sf"/>
</dbReference>
<reference evidence="2 3" key="1">
    <citation type="submission" date="2017-04" db="EMBL/GenBank/DDBJ databases">
        <title>Draft Aigarchaeota genome from a New Zealand hot spring.</title>
        <authorList>
            <person name="Reysenbach A.-L."/>
            <person name="Donaho J.A."/>
            <person name="Gerhart J."/>
            <person name="Kelley J.F."/>
            <person name="Kouba K."/>
            <person name="Podar M."/>
            <person name="Stott M."/>
        </authorList>
    </citation>
    <scope>NUCLEOTIDE SEQUENCE [LARGE SCALE GENOMIC DNA]</scope>
    <source>
        <strain evidence="2">NZ13_MG1</strain>
    </source>
</reference>
<accession>A0A2R7Y5V4</accession>
<feature type="domain" description="MIP18 family-like" evidence="1">
    <location>
        <begin position="16"/>
        <end position="87"/>
    </location>
</feature>